<dbReference type="STRING" id="796606.BMMGA3_03675"/>
<evidence type="ECO:0000313" key="12">
    <source>
        <dbReference type="Proteomes" id="UP000027602"/>
    </source>
</evidence>
<dbReference type="GO" id="GO:0055085">
    <property type="term" value="P:transmembrane transport"/>
    <property type="evidence" value="ECO:0007669"/>
    <property type="project" value="InterPro"/>
</dbReference>
<evidence type="ECO:0000256" key="2">
    <source>
        <dbReference type="ARBA" id="ARBA00007069"/>
    </source>
</evidence>
<dbReference type="GO" id="GO:0005886">
    <property type="term" value="C:plasma membrane"/>
    <property type="evidence" value="ECO:0007669"/>
    <property type="project" value="UniProtKB-SubCell"/>
</dbReference>
<evidence type="ECO:0000256" key="6">
    <source>
        <dbReference type="ARBA" id="ARBA00022692"/>
    </source>
</evidence>
<dbReference type="Proteomes" id="UP000027602">
    <property type="component" value="Chromosome"/>
</dbReference>
<name>A0A068LN68_BACMM</name>
<keyword evidence="12" id="KW-1185">Reference proteome</keyword>
<feature type="domain" description="ABC transmembrane type-1" evidence="10">
    <location>
        <begin position="1"/>
        <end position="107"/>
    </location>
</feature>
<evidence type="ECO:0000256" key="3">
    <source>
        <dbReference type="ARBA" id="ARBA00022448"/>
    </source>
</evidence>
<evidence type="ECO:0000256" key="4">
    <source>
        <dbReference type="ARBA" id="ARBA00022475"/>
    </source>
</evidence>
<organism evidence="11 12">
    <name type="scientific">Bacillus methanolicus (strain MGA3 / ATCC 53907)</name>
    <dbReference type="NCBI Taxonomy" id="796606"/>
    <lineage>
        <taxon>Bacteria</taxon>
        <taxon>Bacillati</taxon>
        <taxon>Bacillota</taxon>
        <taxon>Bacilli</taxon>
        <taxon>Bacillales</taxon>
        <taxon>Bacillaceae</taxon>
        <taxon>Bacillus</taxon>
    </lineage>
</organism>
<keyword evidence="4" id="KW-1003">Cell membrane</keyword>
<reference evidence="11 12" key="1">
    <citation type="journal article" date="2015" name="BMC Genomics">
        <title>Transcriptome analysis of thermophilic methylotrophic Bacillus methanolicus MGA3 using RNA-sequencing provides detailed insights into its previously uncharted transcriptional landscape.</title>
        <authorList>
            <person name="Irla M."/>
            <person name="Neshat A."/>
            <person name="Brautaset T."/>
            <person name="Ruckert C."/>
            <person name="Kalinowski J."/>
            <person name="Wendisch V.F."/>
        </authorList>
    </citation>
    <scope>NUCLEOTIDE SEQUENCE [LARGE SCALE GENOMIC DNA]</scope>
    <source>
        <strain evidence="12">MGA3 / ATCC 53907</strain>
    </source>
</reference>
<sequence>MGIPSVIYGYLGLTILIPFLRDVTEALMGDGLLAASLVLTLMVLPTITRISDDAISTVPEYLKEGSYALGATRFQTIFRIILPAAKTGILTASILEKFFCGYIFKNK</sequence>
<dbReference type="PANTHER" id="PTHR30425:SF1">
    <property type="entry name" value="PHOSPHATE TRANSPORT SYSTEM PERMEASE PROTEIN PSTC"/>
    <property type="match status" value="1"/>
</dbReference>
<evidence type="ECO:0000256" key="1">
    <source>
        <dbReference type="ARBA" id="ARBA00004651"/>
    </source>
</evidence>
<keyword evidence="3 9" id="KW-0813">Transport</keyword>
<dbReference type="KEGG" id="bmet:BMMGA3_03675"/>
<dbReference type="eggNOG" id="COG0573">
    <property type="taxonomic scope" value="Bacteria"/>
</dbReference>
<dbReference type="HOGENOM" id="CLU_2204762_0_0_9"/>
<comment type="subcellular location">
    <subcellularLocation>
        <location evidence="1 9">Cell membrane</location>
        <topology evidence="1 9">Multi-pass membrane protein</topology>
    </subcellularLocation>
</comment>
<dbReference type="EMBL" id="CP007739">
    <property type="protein sequence ID" value="AIE59176.1"/>
    <property type="molecule type" value="Genomic_DNA"/>
</dbReference>
<accession>A0A068LN68</accession>
<evidence type="ECO:0000256" key="5">
    <source>
        <dbReference type="ARBA" id="ARBA00022592"/>
    </source>
</evidence>
<keyword evidence="7" id="KW-1133">Transmembrane helix</keyword>
<dbReference type="Pfam" id="PF00528">
    <property type="entry name" value="BPD_transp_1"/>
    <property type="match status" value="1"/>
</dbReference>
<dbReference type="InterPro" id="IPR051124">
    <property type="entry name" value="Phosphate_Transport_Permease"/>
</dbReference>
<dbReference type="InterPro" id="IPR035906">
    <property type="entry name" value="MetI-like_sf"/>
</dbReference>
<dbReference type="SUPFAM" id="SSF161098">
    <property type="entry name" value="MetI-like"/>
    <property type="match status" value="1"/>
</dbReference>
<dbReference type="PROSITE" id="PS50928">
    <property type="entry name" value="ABC_TM1"/>
    <property type="match status" value="1"/>
</dbReference>
<dbReference type="GO" id="GO:0006817">
    <property type="term" value="P:phosphate ion transport"/>
    <property type="evidence" value="ECO:0007669"/>
    <property type="project" value="UniProtKB-KW"/>
</dbReference>
<comment type="similarity">
    <text evidence="2">Belongs to the binding-protein-dependent transport system permease family. CysTW subfamily.</text>
</comment>
<evidence type="ECO:0000259" key="10">
    <source>
        <dbReference type="PROSITE" id="PS50928"/>
    </source>
</evidence>
<proteinExistence type="inferred from homology"/>
<dbReference type="PANTHER" id="PTHR30425">
    <property type="entry name" value="PHOSPHATE TRANSPORT SYSTEM PERMEASE PROTEIN PST"/>
    <property type="match status" value="1"/>
</dbReference>
<dbReference type="InterPro" id="IPR000515">
    <property type="entry name" value="MetI-like"/>
</dbReference>
<evidence type="ECO:0000256" key="7">
    <source>
        <dbReference type="ARBA" id="ARBA00022989"/>
    </source>
</evidence>
<keyword evidence="5" id="KW-0592">Phosphate transport</keyword>
<dbReference type="AlphaFoldDB" id="A0A068LN68"/>
<dbReference type="CDD" id="cd06261">
    <property type="entry name" value="TM_PBP2"/>
    <property type="match status" value="1"/>
</dbReference>
<keyword evidence="6" id="KW-0812">Transmembrane</keyword>
<evidence type="ECO:0000256" key="9">
    <source>
        <dbReference type="RuleBase" id="RU363032"/>
    </source>
</evidence>
<evidence type="ECO:0000313" key="11">
    <source>
        <dbReference type="EMBL" id="AIE59176.1"/>
    </source>
</evidence>
<gene>
    <name evidence="11" type="ORF">BMMGA3_03675</name>
</gene>
<dbReference type="Gene3D" id="1.10.3720.10">
    <property type="entry name" value="MetI-like"/>
    <property type="match status" value="1"/>
</dbReference>
<keyword evidence="8" id="KW-0472">Membrane</keyword>
<protein>
    <recommendedName>
        <fullName evidence="10">ABC transmembrane type-1 domain-containing protein</fullName>
    </recommendedName>
</protein>
<evidence type="ECO:0000256" key="8">
    <source>
        <dbReference type="ARBA" id="ARBA00023136"/>
    </source>
</evidence>